<feature type="region of interest" description="Disordered" evidence="1">
    <location>
        <begin position="181"/>
        <end position="242"/>
    </location>
</feature>
<dbReference type="EMBL" id="CAXAMM010041696">
    <property type="protein sequence ID" value="CAK9100796.1"/>
    <property type="molecule type" value="Genomic_DNA"/>
</dbReference>
<accession>A0ABP0RNP4</accession>
<evidence type="ECO:0000313" key="2">
    <source>
        <dbReference type="EMBL" id="CAK9100796.1"/>
    </source>
</evidence>
<keyword evidence="3" id="KW-1185">Reference proteome</keyword>
<protein>
    <submittedName>
        <fullName evidence="2">Phospholipid scramblase 2</fullName>
    </submittedName>
</protein>
<reference evidence="2 3" key="1">
    <citation type="submission" date="2024-02" db="EMBL/GenBank/DDBJ databases">
        <authorList>
            <person name="Chen Y."/>
            <person name="Shah S."/>
            <person name="Dougan E. K."/>
            <person name="Thang M."/>
            <person name="Chan C."/>
        </authorList>
    </citation>
    <scope>NUCLEOTIDE SEQUENCE [LARGE SCALE GENOMIC DNA]</scope>
</reference>
<name>A0ABP0RNP4_9DINO</name>
<comment type="caution">
    <text evidence="2">The sequence shown here is derived from an EMBL/GenBank/DDBJ whole genome shotgun (WGS) entry which is preliminary data.</text>
</comment>
<organism evidence="2 3">
    <name type="scientific">Durusdinium trenchii</name>
    <dbReference type="NCBI Taxonomy" id="1381693"/>
    <lineage>
        <taxon>Eukaryota</taxon>
        <taxon>Sar</taxon>
        <taxon>Alveolata</taxon>
        <taxon>Dinophyceae</taxon>
        <taxon>Suessiales</taxon>
        <taxon>Symbiodiniaceae</taxon>
        <taxon>Durusdinium</taxon>
    </lineage>
</organism>
<dbReference type="Proteomes" id="UP001642464">
    <property type="component" value="Unassembled WGS sequence"/>
</dbReference>
<sequence>MGAVQLPDTNCSDAWSTGLSRLPEWDKFFVGFDAMSQKGMLPLDGSVPISSWIRTTEDGWMMLEDRVLHRDRAGHRLPHGSLIKKGHAIMQSITLKTGYDLFKVQDRKRANVDTRQNRPFCSVIAFPCSVWSNLINMTTRGDPVKQARLEKRRRYEKILVEFEGIEREWSMLEVNVIEELSGANGEGGDDDAGDGGEDGPGGPSDEPGGDDGNFMLDNPADQDEQIDDVVVPGDGNPTARDRKMAKHLHEAVAAGMDDMRTALASALEAVNNDVDGTGFSPSQMVLGRQPRVVGEAGPSDLRARLAAHSVALETPSFSRLVAMREVAKLAMVRLHYSRALRAASVARARDQVGSTLFKLLVASFKIGIEETVMQLSRQPHWLELQESRVDRLTYLVMDFLVEAQNLEVDFVVRATYVLFYLNKLMMVVTLRPDKSYLWRVGSRKLQLFLGAPFLPDRVTPRLKTTQILRGSPILGPAVRKEREDESAPALFQLEAGEFSHISFVELLLEQCERHIFSFRGSDVVHLCLALATLVRSGHAELIPPRLLKHLAKRLDALYFDLVPGQFVRLLELIQYLPEVEVACGPRILDELAYRARELFPRSCLPMLRAALRLNHARGKSAAAWRLTRMDATAGGPSILTNSETCEAAAMLAEAAMPGTSMSSGFAFDQGETSGSLLWEAREALLILLHGLKKRGVDLKPEMAANLLRFAAALSVRDTHWFYLGQKLLVPQPMHGKHSTRSSSTIASETVTEADLATCTLALARLSFPQLVDAGSLFSRSAVAVKSPEAASSVMEAAAIFSLTERRPQDLVASKLIPLVTVLDKALRTLPKDDQYETKAAALLPRLFPFCGRFAQVAGQEAILEWRPLIITSTTMAVAARSRSSRFQELVLQELSTWPGIDLETEITVGQT</sequence>
<proteinExistence type="predicted"/>
<gene>
    <name evidence="2" type="ORF">SCF082_LOCUS47158</name>
</gene>
<evidence type="ECO:0000256" key="1">
    <source>
        <dbReference type="SAM" id="MobiDB-lite"/>
    </source>
</evidence>
<feature type="compositionally biased region" description="Acidic residues" evidence="1">
    <location>
        <begin position="187"/>
        <end position="197"/>
    </location>
</feature>
<evidence type="ECO:0000313" key="3">
    <source>
        <dbReference type="Proteomes" id="UP001642464"/>
    </source>
</evidence>